<dbReference type="OrthoDB" id="9804482at2"/>
<sequence>MQPSLRYLVLLVRVDRDDDGFADAVRAMREVGLVGAVLGDTEDRPPDATMAFVACDDDGRPLLCVGGELLVAERAAVVADLAASTGGSVTLYEDGDEEATTVEVAERREWMPAPERWAWWIAPRGVRGFEAVRRALGSGSVELAIGDRCLAVGTVTTFPAWPREALPAIGASEDSTELVLHVRASAGVPGLPLVWWRRPLPLVEHPTASVLHAQAEIVEHMGAGPHRRPPEADVRGAMAALGRGEHADALLALLDERLEANTGERALALLGVPDALLLALRGEVDVAGLPGAVRH</sequence>
<dbReference type="STRING" id="399736.SAMN04489720_1590"/>
<protein>
    <submittedName>
        <fullName evidence="1">Uncharacterized protein</fullName>
    </submittedName>
</protein>
<evidence type="ECO:0000313" key="2">
    <source>
        <dbReference type="Proteomes" id="UP000198822"/>
    </source>
</evidence>
<dbReference type="EMBL" id="LT629695">
    <property type="protein sequence ID" value="SDH55141.1"/>
    <property type="molecule type" value="Genomic_DNA"/>
</dbReference>
<proteinExistence type="predicted"/>
<dbReference type="Proteomes" id="UP000198822">
    <property type="component" value="Chromosome I"/>
</dbReference>
<keyword evidence="2" id="KW-1185">Reference proteome</keyword>
<gene>
    <name evidence="1" type="ORF">SAMN04489720_1590</name>
</gene>
<name>A0A1G8DBS2_9MICO</name>
<organism evidence="1 2">
    <name type="scientific">Agrococcus jejuensis</name>
    <dbReference type="NCBI Taxonomy" id="399736"/>
    <lineage>
        <taxon>Bacteria</taxon>
        <taxon>Bacillati</taxon>
        <taxon>Actinomycetota</taxon>
        <taxon>Actinomycetes</taxon>
        <taxon>Micrococcales</taxon>
        <taxon>Microbacteriaceae</taxon>
        <taxon>Agrococcus</taxon>
    </lineage>
</organism>
<dbReference type="AlphaFoldDB" id="A0A1G8DBS2"/>
<evidence type="ECO:0000313" key="1">
    <source>
        <dbReference type="EMBL" id="SDH55141.1"/>
    </source>
</evidence>
<accession>A0A1G8DBS2</accession>
<reference evidence="2" key="1">
    <citation type="submission" date="2016-10" db="EMBL/GenBank/DDBJ databases">
        <authorList>
            <person name="Varghese N."/>
            <person name="Submissions S."/>
        </authorList>
    </citation>
    <scope>NUCLEOTIDE SEQUENCE [LARGE SCALE GENOMIC DNA]</scope>
    <source>
        <strain evidence="2">DSM 22002</strain>
    </source>
</reference>
<dbReference type="RefSeq" id="WP_092503982.1">
    <property type="nucleotide sequence ID" value="NZ_LT629695.1"/>
</dbReference>